<dbReference type="InterPro" id="IPR001789">
    <property type="entry name" value="Sig_transdc_resp-reg_receiver"/>
</dbReference>
<accession>B5ECC3</accession>
<reference evidence="4 5" key="2">
    <citation type="journal article" date="2010" name="BMC Genomics">
        <title>The genome of Geobacter bemidjiensis, exemplar for the subsurface clade of Geobacter species that predominate in Fe(III)-reducing subsurface environments.</title>
        <authorList>
            <person name="Aklujkar M."/>
            <person name="Young N.D."/>
            <person name="Holmes D."/>
            <person name="Chavan M."/>
            <person name="Risso C."/>
            <person name="Kiss H.E."/>
            <person name="Han C.S."/>
            <person name="Land M.L."/>
            <person name="Lovley D.R."/>
        </authorList>
    </citation>
    <scope>NUCLEOTIDE SEQUENCE [LARGE SCALE GENOMIC DNA]</scope>
    <source>
        <strain evidence="5">ATCC BAA-1014 / DSM 16622 / JCM 12645 / Bem</strain>
    </source>
</reference>
<dbReference type="Proteomes" id="UP000008825">
    <property type="component" value="Chromosome"/>
</dbReference>
<proteinExistence type="predicted"/>
<dbReference type="Pfam" id="PF00072">
    <property type="entry name" value="Response_reg"/>
    <property type="match status" value="1"/>
</dbReference>
<evidence type="ECO:0000259" key="3">
    <source>
        <dbReference type="PROSITE" id="PS50110"/>
    </source>
</evidence>
<keyword evidence="5" id="KW-1185">Reference proteome</keyword>
<dbReference type="InterPro" id="IPR011006">
    <property type="entry name" value="CheY-like_superfamily"/>
</dbReference>
<dbReference type="PANTHER" id="PTHR45339">
    <property type="entry name" value="HYBRID SIGNAL TRANSDUCTION HISTIDINE KINASE J"/>
    <property type="match status" value="1"/>
</dbReference>
<dbReference type="GO" id="GO:0000160">
    <property type="term" value="P:phosphorelay signal transduction system"/>
    <property type="evidence" value="ECO:0007669"/>
    <property type="project" value="InterPro"/>
</dbReference>
<dbReference type="STRING" id="404380.Gbem_0522"/>
<dbReference type="SUPFAM" id="SSF52172">
    <property type="entry name" value="CheY-like"/>
    <property type="match status" value="1"/>
</dbReference>
<dbReference type="KEGG" id="gbm:Gbem_0522"/>
<evidence type="ECO:0000313" key="5">
    <source>
        <dbReference type="Proteomes" id="UP000008825"/>
    </source>
</evidence>
<dbReference type="eggNOG" id="COG0784">
    <property type="taxonomic scope" value="Bacteria"/>
</dbReference>
<keyword evidence="1 2" id="KW-0597">Phosphoprotein</keyword>
<dbReference type="CDD" id="cd17546">
    <property type="entry name" value="REC_hyHK_CKI1_RcsC-like"/>
    <property type="match status" value="1"/>
</dbReference>
<feature type="modified residue" description="4-aspartylphosphate" evidence="2">
    <location>
        <position position="51"/>
    </location>
</feature>
<reference evidence="4 5" key="1">
    <citation type="submission" date="2008-07" db="EMBL/GenBank/DDBJ databases">
        <title>Complete sequence of Geobacter bemidjiensis BEM.</title>
        <authorList>
            <consortium name="US DOE Joint Genome Institute"/>
            <person name="Lucas S."/>
            <person name="Copeland A."/>
            <person name="Lapidus A."/>
            <person name="Glavina del Rio T."/>
            <person name="Dalin E."/>
            <person name="Tice H."/>
            <person name="Bruce D."/>
            <person name="Goodwin L."/>
            <person name="Pitluck S."/>
            <person name="Kiss H."/>
            <person name="Brettin T."/>
            <person name="Detter J.C."/>
            <person name="Han C."/>
            <person name="Kuske C.R."/>
            <person name="Schmutz J."/>
            <person name="Larimer F."/>
            <person name="Land M."/>
            <person name="Hauser L."/>
            <person name="Kyrpides N."/>
            <person name="Lykidis A."/>
            <person name="Lovley D."/>
            <person name="Richardson P."/>
        </authorList>
    </citation>
    <scope>NUCLEOTIDE SEQUENCE [LARGE SCALE GENOMIC DNA]</scope>
    <source>
        <strain evidence="5">ATCC BAA-1014 / DSM 16622 / JCM 12645 / Bem</strain>
    </source>
</reference>
<evidence type="ECO:0000313" key="4">
    <source>
        <dbReference type="EMBL" id="ACH37551.1"/>
    </source>
</evidence>
<sequence>MRILVAEDDPTIRQMMATLLSRCGFDCRSVDNGRKAVEAWEDETFDFIFMDVQMPVMDGFAATRMIREKEALKGGHTPIIALTAHAMEQDRQQCLDSGMDDYLSKPIDLDELFSLLKNDYSKGVS</sequence>
<evidence type="ECO:0000256" key="2">
    <source>
        <dbReference type="PROSITE-ProRule" id="PRU00169"/>
    </source>
</evidence>
<feature type="domain" description="Response regulatory" evidence="3">
    <location>
        <begin position="2"/>
        <end position="120"/>
    </location>
</feature>
<dbReference type="Gene3D" id="3.40.50.2300">
    <property type="match status" value="1"/>
</dbReference>
<dbReference type="HOGENOM" id="CLU_000445_69_12_7"/>
<dbReference type="RefSeq" id="WP_012528958.1">
    <property type="nucleotide sequence ID" value="NC_011146.1"/>
</dbReference>
<protein>
    <submittedName>
        <fullName evidence="4">Response receiver</fullName>
    </submittedName>
</protein>
<dbReference type="OrthoDB" id="9816343at2"/>
<dbReference type="PANTHER" id="PTHR45339:SF5">
    <property type="entry name" value="HISTIDINE KINASE"/>
    <property type="match status" value="1"/>
</dbReference>
<dbReference type="SMART" id="SM00448">
    <property type="entry name" value="REC"/>
    <property type="match status" value="1"/>
</dbReference>
<gene>
    <name evidence="4" type="ordered locus">Gbem_0522</name>
</gene>
<dbReference type="PROSITE" id="PS50110">
    <property type="entry name" value="RESPONSE_REGULATORY"/>
    <property type="match status" value="1"/>
</dbReference>
<evidence type="ECO:0000256" key="1">
    <source>
        <dbReference type="ARBA" id="ARBA00022553"/>
    </source>
</evidence>
<dbReference type="EMBL" id="CP001124">
    <property type="protein sequence ID" value="ACH37551.1"/>
    <property type="molecule type" value="Genomic_DNA"/>
</dbReference>
<dbReference type="AlphaFoldDB" id="B5ECC3"/>
<organism evidence="4 5">
    <name type="scientific">Citrifermentans bemidjiense (strain ATCC BAA-1014 / DSM 16622 / JCM 12645 / Bem)</name>
    <name type="common">Geobacter bemidjiensis</name>
    <dbReference type="NCBI Taxonomy" id="404380"/>
    <lineage>
        <taxon>Bacteria</taxon>
        <taxon>Pseudomonadati</taxon>
        <taxon>Thermodesulfobacteriota</taxon>
        <taxon>Desulfuromonadia</taxon>
        <taxon>Geobacterales</taxon>
        <taxon>Geobacteraceae</taxon>
        <taxon>Citrifermentans</taxon>
    </lineage>
</organism>
<name>B5ECC3_CITBB</name>